<dbReference type="PANTHER" id="PTHR42085:SF2">
    <property type="entry name" value="F-BOX DOMAIN-CONTAINING PROTEIN"/>
    <property type="match status" value="1"/>
</dbReference>
<gene>
    <name evidence="1" type="ORF">G7Y89_g2343</name>
</gene>
<protein>
    <submittedName>
        <fullName evidence="1">Uncharacterized protein</fullName>
    </submittedName>
</protein>
<comment type="caution">
    <text evidence="1">The sequence shown here is derived from an EMBL/GenBank/DDBJ whole genome shotgun (WGS) entry which is preliminary data.</text>
</comment>
<dbReference type="PANTHER" id="PTHR42085">
    <property type="entry name" value="F-BOX DOMAIN-CONTAINING PROTEIN"/>
    <property type="match status" value="1"/>
</dbReference>
<dbReference type="InterPro" id="IPR038883">
    <property type="entry name" value="AN11006-like"/>
</dbReference>
<organism evidence="1 2">
    <name type="scientific">Cudoniella acicularis</name>
    <dbReference type="NCBI Taxonomy" id="354080"/>
    <lineage>
        <taxon>Eukaryota</taxon>
        <taxon>Fungi</taxon>
        <taxon>Dikarya</taxon>
        <taxon>Ascomycota</taxon>
        <taxon>Pezizomycotina</taxon>
        <taxon>Leotiomycetes</taxon>
        <taxon>Helotiales</taxon>
        <taxon>Tricladiaceae</taxon>
        <taxon>Cudoniella</taxon>
    </lineage>
</organism>
<keyword evidence="2" id="KW-1185">Reference proteome</keyword>
<proteinExistence type="predicted"/>
<evidence type="ECO:0000313" key="2">
    <source>
        <dbReference type="Proteomes" id="UP000566819"/>
    </source>
</evidence>
<dbReference type="AlphaFoldDB" id="A0A8H4RUL4"/>
<name>A0A8H4RUL4_9HELO</name>
<accession>A0A8H4RUL4</accession>
<evidence type="ECO:0000313" key="1">
    <source>
        <dbReference type="EMBL" id="KAF4635746.1"/>
    </source>
</evidence>
<dbReference type="Proteomes" id="UP000566819">
    <property type="component" value="Unassembled WGS sequence"/>
</dbReference>
<dbReference type="OrthoDB" id="5272396at2759"/>
<sequence>MAQNNCTALIPYTPCHSSFPRQPRNSPPTTFCSLPREIRDTIYSLALISPTPITVWKGSTEYFFIDPLPEGPHPRPRACVWWRQLHHEFPAAHLRALNLNLLFCNKTLHREAALIFYCKNTFSFEGDHNWDPLVSWLKSIGVENRTSLTSLQVDADRQDQAWQDSRGERMRVGGSGYPREEIYPRHPYLHAPPTRRGGLFRHGWVDNINPVVEEVFSLLQGKRAPGQQPVTISMQLAKSYPYPGRGRNPHPMEQKPENGWYSMDLPNLIEKFLYLHTDGKSIEVLWKGCFVREPLLAEKQELFEKQGWKMTIWPVLEKDGAPGLWVMYVLRRERFLGPFELMAQDPSPYSHSACSRRRLNGTDGECHL</sequence>
<dbReference type="EMBL" id="JAAMPI010000101">
    <property type="protein sequence ID" value="KAF4635746.1"/>
    <property type="molecule type" value="Genomic_DNA"/>
</dbReference>
<reference evidence="1 2" key="1">
    <citation type="submission" date="2020-03" db="EMBL/GenBank/DDBJ databases">
        <title>Draft Genome Sequence of Cudoniella acicularis.</title>
        <authorList>
            <person name="Buettner E."/>
            <person name="Kellner H."/>
        </authorList>
    </citation>
    <scope>NUCLEOTIDE SEQUENCE [LARGE SCALE GENOMIC DNA]</scope>
    <source>
        <strain evidence="1 2">DSM 108380</strain>
    </source>
</reference>